<reference evidence="2 3" key="1">
    <citation type="submission" date="2018-06" db="EMBL/GenBank/DDBJ databases">
        <title>Comparative genomics reveals the genomic features of Rhizophagus irregularis, R. cerebriforme, R. diaphanum and Gigaspora rosea, and their symbiotic lifestyle signature.</title>
        <authorList>
            <person name="Morin E."/>
            <person name="San Clemente H."/>
            <person name="Chen E.C.H."/>
            <person name="De La Providencia I."/>
            <person name="Hainaut M."/>
            <person name="Kuo A."/>
            <person name="Kohler A."/>
            <person name="Murat C."/>
            <person name="Tang N."/>
            <person name="Roy S."/>
            <person name="Loubradou J."/>
            <person name="Henrissat B."/>
            <person name="Grigoriev I.V."/>
            <person name="Corradi N."/>
            <person name="Roux C."/>
            <person name="Martin F.M."/>
        </authorList>
    </citation>
    <scope>NUCLEOTIDE SEQUENCE [LARGE SCALE GENOMIC DNA]</scope>
    <source>
        <strain evidence="2 3">DAOM 194757</strain>
    </source>
</reference>
<gene>
    <name evidence="2" type="ORF">C2G38_849177</name>
</gene>
<dbReference type="Proteomes" id="UP000266673">
    <property type="component" value="Unassembled WGS sequence"/>
</dbReference>
<evidence type="ECO:0000313" key="3">
    <source>
        <dbReference type="Proteomes" id="UP000266673"/>
    </source>
</evidence>
<keyword evidence="1" id="KW-0812">Transmembrane</keyword>
<feature type="transmembrane region" description="Helical" evidence="1">
    <location>
        <begin position="48"/>
        <end position="74"/>
    </location>
</feature>
<dbReference type="EMBL" id="QKWP01000260">
    <property type="protein sequence ID" value="RIB23479.1"/>
    <property type="molecule type" value="Genomic_DNA"/>
</dbReference>
<dbReference type="AlphaFoldDB" id="A0A397VR40"/>
<proteinExistence type="predicted"/>
<protein>
    <submittedName>
        <fullName evidence="2">Uncharacterized protein</fullName>
    </submittedName>
</protein>
<accession>A0A397VR40</accession>
<sequence>MLSSMWIFVGFWGFLSCFIGSGNCRDMALGFFRFFVTWNRHQVLVKSPLSMLSSMWIFVGFWVLLMFVACFVTWN</sequence>
<keyword evidence="3" id="KW-1185">Reference proteome</keyword>
<evidence type="ECO:0000256" key="1">
    <source>
        <dbReference type="SAM" id="Phobius"/>
    </source>
</evidence>
<evidence type="ECO:0000313" key="2">
    <source>
        <dbReference type="EMBL" id="RIB23479.1"/>
    </source>
</evidence>
<keyword evidence="1" id="KW-1133">Transmembrane helix</keyword>
<comment type="caution">
    <text evidence="2">The sequence shown here is derived from an EMBL/GenBank/DDBJ whole genome shotgun (WGS) entry which is preliminary data.</text>
</comment>
<keyword evidence="1" id="KW-0472">Membrane</keyword>
<name>A0A397VR40_9GLOM</name>
<organism evidence="2 3">
    <name type="scientific">Gigaspora rosea</name>
    <dbReference type="NCBI Taxonomy" id="44941"/>
    <lineage>
        <taxon>Eukaryota</taxon>
        <taxon>Fungi</taxon>
        <taxon>Fungi incertae sedis</taxon>
        <taxon>Mucoromycota</taxon>
        <taxon>Glomeromycotina</taxon>
        <taxon>Glomeromycetes</taxon>
        <taxon>Diversisporales</taxon>
        <taxon>Gigasporaceae</taxon>
        <taxon>Gigaspora</taxon>
    </lineage>
</organism>